<dbReference type="PANTHER" id="PTHR35090">
    <property type="entry name" value="DNA-DIRECTED RNA POLYMERASE SUBUNIT I"/>
    <property type="match status" value="1"/>
</dbReference>
<evidence type="ECO:0000313" key="3">
    <source>
        <dbReference type="Proteomes" id="UP000238823"/>
    </source>
</evidence>
<dbReference type="InterPro" id="IPR004096">
    <property type="entry name" value="V4R"/>
</dbReference>
<evidence type="ECO:0000313" key="2">
    <source>
        <dbReference type="EMBL" id="PRQ05980.1"/>
    </source>
</evidence>
<dbReference type="Proteomes" id="UP000238823">
    <property type="component" value="Unassembled WGS sequence"/>
</dbReference>
<gene>
    <name evidence="2" type="ORF">ENSA7_42420</name>
</gene>
<proteinExistence type="predicted"/>
<dbReference type="AlphaFoldDB" id="A0A2S9YLM1"/>
<dbReference type="SMART" id="SM00989">
    <property type="entry name" value="V4R"/>
    <property type="match status" value="2"/>
</dbReference>
<comment type="caution">
    <text evidence="2">The sequence shown here is derived from an EMBL/GenBank/DDBJ whole genome shotgun (WGS) entry which is preliminary data.</text>
</comment>
<protein>
    <submittedName>
        <fullName evidence="2">V4R domain protein</fullName>
    </submittedName>
</protein>
<dbReference type="RefSeq" id="WP_106091182.1">
    <property type="nucleotide sequence ID" value="NZ_PVNL01000086.1"/>
</dbReference>
<dbReference type="OrthoDB" id="564653at2"/>
<organism evidence="2 3">
    <name type="scientific">Enhygromyxa salina</name>
    <dbReference type="NCBI Taxonomy" id="215803"/>
    <lineage>
        <taxon>Bacteria</taxon>
        <taxon>Pseudomonadati</taxon>
        <taxon>Myxococcota</taxon>
        <taxon>Polyangia</taxon>
        <taxon>Nannocystales</taxon>
        <taxon>Nannocystaceae</taxon>
        <taxon>Enhygromyxa</taxon>
    </lineage>
</organism>
<dbReference type="InterPro" id="IPR024096">
    <property type="entry name" value="NO_sig/Golgi_transp_ligand-bd"/>
</dbReference>
<reference evidence="2 3" key="1">
    <citation type="submission" date="2018-03" db="EMBL/GenBank/DDBJ databases">
        <title>Draft Genome Sequences of the Obligatory Marine Myxobacteria Enhygromyxa salina SWB007.</title>
        <authorList>
            <person name="Poehlein A."/>
            <person name="Moghaddam J.A."/>
            <person name="Harms H."/>
            <person name="Alanjari M."/>
            <person name="Koenig G.M."/>
            <person name="Daniel R."/>
            <person name="Schaeberle T.F."/>
        </authorList>
    </citation>
    <scope>NUCLEOTIDE SEQUENCE [LARGE SCALE GENOMIC DNA]</scope>
    <source>
        <strain evidence="2 3">SWB007</strain>
    </source>
</reference>
<feature type="domain" description="4-vinyl reductase 4VR" evidence="1">
    <location>
        <begin position="315"/>
        <end position="389"/>
    </location>
</feature>
<dbReference type="PANTHER" id="PTHR35090:SF1">
    <property type="entry name" value="SLR0144 PROTEIN"/>
    <property type="match status" value="1"/>
</dbReference>
<name>A0A2S9YLM1_9BACT</name>
<evidence type="ECO:0000259" key="1">
    <source>
        <dbReference type="SMART" id="SM00989"/>
    </source>
</evidence>
<dbReference type="SUPFAM" id="SSF111126">
    <property type="entry name" value="Ligand-binding domain in the NO signalling and Golgi transport"/>
    <property type="match status" value="2"/>
</dbReference>
<dbReference type="EMBL" id="PVNL01000086">
    <property type="protein sequence ID" value="PRQ05980.1"/>
    <property type="molecule type" value="Genomic_DNA"/>
</dbReference>
<feature type="domain" description="4-vinyl reductase 4VR" evidence="1">
    <location>
        <begin position="101"/>
        <end position="163"/>
    </location>
</feature>
<accession>A0A2S9YLM1</accession>
<dbReference type="Pfam" id="PF02830">
    <property type="entry name" value="V4R"/>
    <property type="match status" value="1"/>
</dbReference>
<dbReference type="Gene3D" id="3.30.1380.20">
    <property type="entry name" value="Trafficking protein particle complex subunit 3"/>
    <property type="match status" value="2"/>
</dbReference>
<sequence>MSQFQLQFDPRSYRRTIAGKDVIIHCHHYNARVQRTLESAVAVDGRAIIRGAAETVFAEQIAQALRDADDSEPKLGVAEQLYAQLGYGRLVLTPTPQGRVHATSSHYVEGWLAGFGARDEGVCTFTEGYIQAAIWAATGELVHARERECMARGDAQCVFEIDGGRTQAIAANTKQPVAFEPRTTGEYLRSQHVDEPAIIQALVDMPIHGNAEGLIPAFSVYLANTPADYYNLICIRFVEQMSAHGRDKAAKRMLIADGETCAMNTFRGIMNSVEWEGLVAPMIHEPRDNIFALVAISNGLGWGNWHITAHPSAETIEFESLNGYEALGYREYRGRASDPTCFMLTGVAAGLLELVYGVGTIADRLGTCGTRETACISRGDATCGFAVERSQ</sequence>